<reference evidence="1 2" key="1">
    <citation type="submission" date="2016-10" db="EMBL/GenBank/DDBJ databases">
        <authorList>
            <person name="de Groot N.N."/>
        </authorList>
    </citation>
    <scope>NUCLEOTIDE SEQUENCE [LARGE SCALE GENOMIC DNA]</scope>
    <source>
        <strain evidence="1 2">CGMCC 1.7005</strain>
    </source>
</reference>
<keyword evidence="2" id="KW-1185">Reference proteome</keyword>
<accession>A0A1I7BEJ4</accession>
<dbReference type="Proteomes" id="UP000236454">
    <property type="component" value="Unassembled WGS sequence"/>
</dbReference>
<protein>
    <submittedName>
        <fullName evidence="1">Uncharacterized protein</fullName>
    </submittedName>
</protein>
<gene>
    <name evidence="1" type="ORF">SAMN05216474_2747</name>
</gene>
<proteinExistence type="predicted"/>
<dbReference type="AlphaFoldDB" id="A0A1I7BEJ4"/>
<dbReference type="STRING" id="477690.SAMN05216474_2747"/>
<evidence type="ECO:0000313" key="2">
    <source>
        <dbReference type="Proteomes" id="UP000236454"/>
    </source>
</evidence>
<evidence type="ECO:0000313" key="1">
    <source>
        <dbReference type="EMBL" id="SFT85629.1"/>
    </source>
</evidence>
<sequence>MILSLVLISQCGILHAQATKAEEIYSFTRVINSYKWYVTQHELWAKEVKKDKKDEEAWTNYYAATRYAGRRAETEEIRLEWVEKEEDVLAQVAKNIPNTFAYYYIMSWAKPVYAAQNPEERKEFIDNVLKAHQIQPENSEVYPELMNIYEVYAYNPTQLEEISKLWKKSAHFTPATFLLAHNMLNGAQKDAIILTAGDNDTYPLWVAQHADNVRKDLTVLNVYLAQIESYRKRIFKKLNIPELVGENKSFEEIIQHIIEHKGQKTLYFTSRSLFNDQEDLLEQVYNVGLLYQYSEEELDNVSILVHNFEEVFYTDLLMHNYYTSEWEDLDLRMNNMYVPGLVHLYKYYQLINKTEKAEETFKVIQRLAQHFDYYESVKKQLGIE</sequence>
<name>A0A1I7BEJ4_9FLAO</name>
<dbReference type="EMBL" id="FPAS01000005">
    <property type="protein sequence ID" value="SFT85629.1"/>
    <property type="molecule type" value="Genomic_DNA"/>
</dbReference>
<organism evidence="1 2">
    <name type="scientific">Lishizhenia tianjinensis</name>
    <dbReference type="NCBI Taxonomy" id="477690"/>
    <lineage>
        <taxon>Bacteria</taxon>
        <taxon>Pseudomonadati</taxon>
        <taxon>Bacteroidota</taxon>
        <taxon>Flavobacteriia</taxon>
        <taxon>Flavobacteriales</taxon>
        <taxon>Crocinitomicaceae</taxon>
        <taxon>Lishizhenia</taxon>
    </lineage>
</organism>